<keyword evidence="4" id="KW-0411">Iron-sulfur</keyword>
<dbReference type="EMBL" id="JAUPFM010000002">
    <property type="protein sequence ID" value="KAK2858718.1"/>
    <property type="molecule type" value="Genomic_DNA"/>
</dbReference>
<evidence type="ECO:0000259" key="6">
    <source>
        <dbReference type="PROSITE" id="PS51296"/>
    </source>
</evidence>
<gene>
    <name evidence="7" type="ORF">Q5P01_003338</name>
</gene>
<dbReference type="GO" id="GO:0046872">
    <property type="term" value="F:metal ion binding"/>
    <property type="evidence" value="ECO:0007669"/>
    <property type="project" value="UniProtKB-KW"/>
</dbReference>
<reference evidence="7" key="1">
    <citation type="submission" date="2023-07" db="EMBL/GenBank/DDBJ databases">
        <title>Chromosome-level Genome Assembly of Striped Snakehead (Channa striata).</title>
        <authorList>
            <person name="Liu H."/>
        </authorList>
    </citation>
    <scope>NUCLEOTIDE SEQUENCE</scope>
    <source>
        <strain evidence="7">Gz</strain>
        <tissue evidence="7">Muscle</tissue>
    </source>
</reference>
<evidence type="ECO:0000256" key="3">
    <source>
        <dbReference type="ARBA" id="ARBA00023004"/>
    </source>
</evidence>
<dbReference type="InterPro" id="IPR027033">
    <property type="entry name" value="Cnh"/>
</dbReference>
<comment type="caution">
    <text evidence="7">The sequence shown here is derived from an EMBL/GenBank/DDBJ whole genome shotgun (WGS) entry which is preliminary data.</text>
</comment>
<feature type="domain" description="Rieske" evidence="6">
    <location>
        <begin position="95"/>
        <end position="183"/>
    </location>
</feature>
<keyword evidence="1" id="KW-0001">2Fe-2S</keyword>
<dbReference type="Gene3D" id="2.102.10.10">
    <property type="entry name" value="Rieske [2Fe-2S] iron-sulphur domain"/>
    <property type="match status" value="1"/>
</dbReference>
<dbReference type="GO" id="GO:0005737">
    <property type="term" value="C:cytoplasm"/>
    <property type="evidence" value="ECO:0007669"/>
    <property type="project" value="TreeGrafter"/>
</dbReference>
<sequence>MSNSMNSAHLTPRFLGDSSIFVEPFTVIIIIVRIMDSTLPPFSTGSWCTCPMHFIIIITISVISVIIVVRILDSTHLPFSKDNMTSQKAKVVLTLDPEETRSLKDGINFKKSPQDNKCFIIHKSIEGFRACKNQCKHQGGVFIKDIEDLDNRTVKCTKHNWKLNVSTMKYVNPPTASYRMSSK</sequence>
<organism evidence="7 8">
    <name type="scientific">Channa striata</name>
    <name type="common">Snakehead murrel</name>
    <name type="synonym">Ophicephalus striatus</name>
    <dbReference type="NCBI Taxonomy" id="64152"/>
    <lineage>
        <taxon>Eukaryota</taxon>
        <taxon>Metazoa</taxon>
        <taxon>Chordata</taxon>
        <taxon>Craniata</taxon>
        <taxon>Vertebrata</taxon>
        <taxon>Euteleostomi</taxon>
        <taxon>Actinopterygii</taxon>
        <taxon>Neopterygii</taxon>
        <taxon>Teleostei</taxon>
        <taxon>Neoteleostei</taxon>
        <taxon>Acanthomorphata</taxon>
        <taxon>Anabantaria</taxon>
        <taxon>Anabantiformes</taxon>
        <taxon>Channoidei</taxon>
        <taxon>Channidae</taxon>
        <taxon>Channa</taxon>
    </lineage>
</organism>
<keyword evidence="3" id="KW-0408">Iron</keyword>
<feature type="transmembrane region" description="Helical" evidence="5">
    <location>
        <begin position="52"/>
        <end position="72"/>
    </location>
</feature>
<dbReference type="Pfam" id="PF00355">
    <property type="entry name" value="Rieske"/>
    <property type="match status" value="1"/>
</dbReference>
<feature type="transmembrane region" description="Helical" evidence="5">
    <location>
        <begin position="12"/>
        <end position="32"/>
    </location>
</feature>
<evidence type="ECO:0000256" key="1">
    <source>
        <dbReference type="ARBA" id="ARBA00022714"/>
    </source>
</evidence>
<evidence type="ECO:0000313" key="7">
    <source>
        <dbReference type="EMBL" id="KAK2858718.1"/>
    </source>
</evidence>
<dbReference type="Proteomes" id="UP001187415">
    <property type="component" value="Unassembled WGS sequence"/>
</dbReference>
<dbReference type="AlphaFoldDB" id="A0AA88T074"/>
<name>A0AA88T074_CHASR</name>
<dbReference type="PANTHER" id="PTHR46522">
    <property type="entry name" value="CYTIDINE MONOPHOSPHATE-N-ACETYLNEURAMINIC ACID HYDROXYLASE"/>
    <property type="match status" value="1"/>
</dbReference>
<keyword evidence="5" id="KW-1133">Transmembrane helix</keyword>
<keyword evidence="5" id="KW-0472">Membrane</keyword>
<proteinExistence type="predicted"/>
<dbReference type="PANTHER" id="PTHR46522:SF1">
    <property type="entry name" value="INACTIVE CYTIDINE MONOPHOSPHATE-N-ACETYLNEURAMINIC ACID HYDROXYLASE"/>
    <property type="match status" value="1"/>
</dbReference>
<accession>A0AA88T074</accession>
<evidence type="ECO:0000256" key="5">
    <source>
        <dbReference type="SAM" id="Phobius"/>
    </source>
</evidence>
<dbReference type="SUPFAM" id="SSF50022">
    <property type="entry name" value="ISP domain"/>
    <property type="match status" value="1"/>
</dbReference>
<dbReference type="InterPro" id="IPR036922">
    <property type="entry name" value="Rieske_2Fe-2S_sf"/>
</dbReference>
<dbReference type="GO" id="GO:0046381">
    <property type="term" value="P:CMP-N-acetylneuraminate metabolic process"/>
    <property type="evidence" value="ECO:0007669"/>
    <property type="project" value="TreeGrafter"/>
</dbReference>
<dbReference type="GO" id="GO:0030338">
    <property type="term" value="F:CMP-N-acetylneuraminate monooxygenase activity"/>
    <property type="evidence" value="ECO:0007669"/>
    <property type="project" value="TreeGrafter"/>
</dbReference>
<evidence type="ECO:0000256" key="2">
    <source>
        <dbReference type="ARBA" id="ARBA00022723"/>
    </source>
</evidence>
<keyword evidence="2" id="KW-0479">Metal-binding</keyword>
<dbReference type="InterPro" id="IPR017941">
    <property type="entry name" value="Rieske_2Fe-2S"/>
</dbReference>
<keyword evidence="5" id="KW-0812">Transmembrane</keyword>
<protein>
    <recommendedName>
        <fullName evidence="6">Rieske domain-containing protein</fullName>
    </recommendedName>
</protein>
<dbReference type="GO" id="GO:0051537">
    <property type="term" value="F:2 iron, 2 sulfur cluster binding"/>
    <property type="evidence" value="ECO:0007669"/>
    <property type="project" value="UniProtKB-KW"/>
</dbReference>
<evidence type="ECO:0000256" key="4">
    <source>
        <dbReference type="ARBA" id="ARBA00023014"/>
    </source>
</evidence>
<evidence type="ECO:0000313" key="8">
    <source>
        <dbReference type="Proteomes" id="UP001187415"/>
    </source>
</evidence>
<keyword evidence="8" id="KW-1185">Reference proteome</keyword>
<dbReference type="PROSITE" id="PS51296">
    <property type="entry name" value="RIESKE"/>
    <property type="match status" value="1"/>
</dbReference>